<name>A0A7W9THZ5_9ACTN</name>
<proteinExistence type="predicted"/>
<dbReference type="RefSeq" id="WP_281403936.1">
    <property type="nucleotide sequence ID" value="NZ_BAAARS010000012.1"/>
</dbReference>
<dbReference type="EMBL" id="JACHGV010000015">
    <property type="protein sequence ID" value="MBB6081100.1"/>
    <property type="molecule type" value="Genomic_DNA"/>
</dbReference>
<organism evidence="1 2">
    <name type="scientific">Streptomyces paradoxus</name>
    <dbReference type="NCBI Taxonomy" id="66375"/>
    <lineage>
        <taxon>Bacteria</taxon>
        <taxon>Bacillati</taxon>
        <taxon>Actinomycetota</taxon>
        <taxon>Actinomycetes</taxon>
        <taxon>Kitasatosporales</taxon>
        <taxon>Streptomycetaceae</taxon>
        <taxon>Streptomyces</taxon>
    </lineage>
</organism>
<sequence>MSNEPTNPTWREKLTLAAVRGAVSGAVSGTVRAVIAWMLGH</sequence>
<protein>
    <submittedName>
        <fullName evidence="1">NhaP-type Na+/H+ or K+/H+ antiporter</fullName>
    </submittedName>
</protein>
<keyword evidence="2" id="KW-1185">Reference proteome</keyword>
<accession>A0A7W9THZ5</accession>
<evidence type="ECO:0000313" key="1">
    <source>
        <dbReference type="EMBL" id="MBB6081100.1"/>
    </source>
</evidence>
<reference evidence="1 2" key="1">
    <citation type="submission" date="2020-08" db="EMBL/GenBank/DDBJ databases">
        <title>Genomic Encyclopedia of Type Strains, Phase IV (KMG-IV): sequencing the most valuable type-strain genomes for metagenomic binning, comparative biology and taxonomic classification.</title>
        <authorList>
            <person name="Goeker M."/>
        </authorList>
    </citation>
    <scope>NUCLEOTIDE SEQUENCE [LARGE SCALE GENOMIC DNA]</scope>
    <source>
        <strain evidence="1 2">DSM 43350</strain>
    </source>
</reference>
<comment type="caution">
    <text evidence="1">The sequence shown here is derived from an EMBL/GenBank/DDBJ whole genome shotgun (WGS) entry which is preliminary data.</text>
</comment>
<dbReference type="Proteomes" id="UP000591537">
    <property type="component" value="Unassembled WGS sequence"/>
</dbReference>
<evidence type="ECO:0000313" key="2">
    <source>
        <dbReference type="Proteomes" id="UP000591537"/>
    </source>
</evidence>
<gene>
    <name evidence="1" type="ORF">HNR57_007051</name>
</gene>
<dbReference type="AlphaFoldDB" id="A0A7W9THZ5"/>